<dbReference type="AlphaFoldDB" id="A0A2K2FP48"/>
<evidence type="ECO:0000313" key="1">
    <source>
        <dbReference type="EMBL" id="PNU00534.1"/>
    </source>
</evidence>
<protein>
    <submittedName>
        <fullName evidence="1">Uncharacterized protein</fullName>
    </submittedName>
</protein>
<dbReference type="RefSeq" id="WP_103080725.1">
    <property type="nucleotide sequence ID" value="NZ_CP021850.1"/>
</dbReference>
<dbReference type="EMBL" id="NIOJ01000009">
    <property type="protein sequence ID" value="PNU00534.1"/>
    <property type="molecule type" value="Genomic_DNA"/>
</dbReference>
<keyword evidence="2" id="KW-1185">Reference proteome</keyword>
<dbReference type="Proteomes" id="UP000236151">
    <property type="component" value="Unassembled WGS sequence"/>
</dbReference>
<name>A0A2K2FP48_9CLOT</name>
<proteinExistence type="predicted"/>
<comment type="caution">
    <text evidence="1">The sequence shown here is derived from an EMBL/GenBank/DDBJ whole genome shotgun (WGS) entry which is preliminary data.</text>
</comment>
<organism evidence="1 2">
    <name type="scientific">Clostridium thermosuccinogenes</name>
    <dbReference type="NCBI Taxonomy" id="84032"/>
    <lineage>
        <taxon>Bacteria</taxon>
        <taxon>Bacillati</taxon>
        <taxon>Bacillota</taxon>
        <taxon>Clostridia</taxon>
        <taxon>Eubacteriales</taxon>
        <taxon>Clostridiaceae</taxon>
        <taxon>Clostridium</taxon>
    </lineage>
</organism>
<dbReference type="OrthoDB" id="1707431at2"/>
<gene>
    <name evidence="1" type="ORF">CDQ84_05470</name>
</gene>
<evidence type="ECO:0000313" key="2">
    <source>
        <dbReference type="Proteomes" id="UP000236151"/>
    </source>
</evidence>
<dbReference type="KEGG" id="cthd:CDO33_09865"/>
<accession>A0A2K2FP48</accession>
<sequence>MKVYMKQIKMIAWFSENGTLTPFKFQIKDDNNEFITVKIGRISERSEEKLAGNRMMVYRCQSEINGVERQYELKYEVATCKWYLYKM</sequence>
<reference evidence="1 2" key="1">
    <citation type="submission" date="2017-06" db="EMBL/GenBank/DDBJ databases">
        <title>Investigating the central metabolism of Clostridium thermosuccinogenes.</title>
        <authorList>
            <person name="Koendjbiharie J.G."/>
            <person name="van Kranenburg R."/>
        </authorList>
    </citation>
    <scope>NUCLEOTIDE SEQUENCE [LARGE SCALE GENOMIC DNA]</scope>
    <source>
        <strain evidence="1 2">DSM 5806</strain>
    </source>
</reference>